<proteinExistence type="predicted"/>
<accession>A0A2P2LY43</accession>
<protein>
    <submittedName>
        <fullName evidence="1">Uncharacterized protein</fullName>
    </submittedName>
</protein>
<organism evidence="1">
    <name type="scientific">Rhizophora mucronata</name>
    <name type="common">Asiatic mangrove</name>
    <dbReference type="NCBI Taxonomy" id="61149"/>
    <lineage>
        <taxon>Eukaryota</taxon>
        <taxon>Viridiplantae</taxon>
        <taxon>Streptophyta</taxon>
        <taxon>Embryophyta</taxon>
        <taxon>Tracheophyta</taxon>
        <taxon>Spermatophyta</taxon>
        <taxon>Magnoliopsida</taxon>
        <taxon>eudicotyledons</taxon>
        <taxon>Gunneridae</taxon>
        <taxon>Pentapetalae</taxon>
        <taxon>rosids</taxon>
        <taxon>fabids</taxon>
        <taxon>Malpighiales</taxon>
        <taxon>Rhizophoraceae</taxon>
        <taxon>Rhizophora</taxon>
    </lineage>
</organism>
<dbReference type="AlphaFoldDB" id="A0A2P2LY43"/>
<sequence length="56" mass="6483">MDEWNGNGGWGEDMDKLQGRFMSVIYDMVKEVECYQLADTSIHLSCIKGFEVFEET</sequence>
<name>A0A2P2LY43_RHIMU</name>
<dbReference type="EMBL" id="GGEC01042410">
    <property type="protein sequence ID" value="MBX22894.1"/>
    <property type="molecule type" value="Transcribed_RNA"/>
</dbReference>
<reference evidence="1" key="1">
    <citation type="submission" date="2018-02" db="EMBL/GenBank/DDBJ databases">
        <title>Rhizophora mucronata_Transcriptome.</title>
        <authorList>
            <person name="Meera S.P."/>
            <person name="Sreeshan A."/>
            <person name="Augustine A."/>
        </authorList>
    </citation>
    <scope>NUCLEOTIDE SEQUENCE</scope>
    <source>
        <tissue evidence="1">Leaf</tissue>
    </source>
</reference>
<evidence type="ECO:0000313" key="1">
    <source>
        <dbReference type="EMBL" id="MBX22894.1"/>
    </source>
</evidence>